<sequence>MVKSFGAERKISLRQMKNRLAQKKTRPEAGLFQSSCRGGVFLPETLPIYLSALKRLTINVLLGLLKDETCFGKLSGGVEPMGILTVGIEKGRCGSF</sequence>
<dbReference type="HOGENOM" id="CLU_2357158_0_0_10"/>
<protein>
    <submittedName>
        <fullName evidence="1">Uncharacterized protein</fullName>
    </submittedName>
</protein>
<proteinExistence type="predicted"/>
<dbReference type="AlphaFoldDB" id="G5SM66"/>
<keyword evidence="2" id="KW-1185">Reference proteome</keyword>
<evidence type="ECO:0000313" key="2">
    <source>
        <dbReference type="Proteomes" id="UP000003598"/>
    </source>
</evidence>
<comment type="caution">
    <text evidence="1">The sequence shown here is derived from an EMBL/GenBank/DDBJ whole genome shotgun (WGS) entry which is preliminary data.</text>
</comment>
<dbReference type="Proteomes" id="UP000003598">
    <property type="component" value="Unassembled WGS sequence"/>
</dbReference>
<gene>
    <name evidence="1" type="ORF">HMPREF9441_00439</name>
</gene>
<evidence type="ECO:0000313" key="1">
    <source>
        <dbReference type="EMBL" id="EHH01624.1"/>
    </source>
</evidence>
<dbReference type="PATRIC" id="fig|762968.3.peg.393"/>
<name>G5SM66_9BACT</name>
<accession>G5SM66</accession>
<dbReference type="EMBL" id="AFFY01000005">
    <property type="protein sequence ID" value="EHH01624.1"/>
    <property type="molecule type" value="Genomic_DNA"/>
</dbReference>
<reference evidence="1 2" key="1">
    <citation type="submission" date="2011-03" db="EMBL/GenBank/DDBJ databases">
        <authorList>
            <person name="Weinstock G."/>
            <person name="Sodergren E."/>
            <person name="Clifton S."/>
            <person name="Fulton L."/>
            <person name="Fulton B."/>
            <person name="Courtney L."/>
            <person name="Fronick C."/>
            <person name="Harrison M."/>
            <person name="Strong C."/>
            <person name="Farmer C."/>
            <person name="Delahaunty K."/>
            <person name="Markovic C."/>
            <person name="Hall O."/>
            <person name="Minx P."/>
            <person name="Tomlinson C."/>
            <person name="Mitreva M."/>
            <person name="Hou S."/>
            <person name="Chen J."/>
            <person name="Wollam A."/>
            <person name="Pepin K.H."/>
            <person name="Johnson M."/>
            <person name="Bhonagiri V."/>
            <person name="Zhang X."/>
            <person name="Suruliraj S."/>
            <person name="Warren W."/>
            <person name="Chinwalla A."/>
            <person name="Mardis E.R."/>
            <person name="Wilson R.K."/>
        </authorList>
    </citation>
    <scope>NUCLEOTIDE SEQUENCE [LARGE SCALE GENOMIC DNA]</scope>
    <source>
        <strain evidence="1 2">YIT 11840</strain>
    </source>
</reference>
<dbReference type="STRING" id="762968.HMPREF9441_00439"/>
<organism evidence="1 2">
    <name type="scientific">Paraprevotella clara YIT 11840</name>
    <dbReference type="NCBI Taxonomy" id="762968"/>
    <lineage>
        <taxon>Bacteria</taxon>
        <taxon>Pseudomonadati</taxon>
        <taxon>Bacteroidota</taxon>
        <taxon>Bacteroidia</taxon>
        <taxon>Bacteroidales</taxon>
        <taxon>Prevotellaceae</taxon>
        <taxon>Paraprevotella</taxon>
    </lineage>
</organism>